<organism evidence="2 3">
    <name type="scientific">Acetonema longum DSM 6540</name>
    <dbReference type="NCBI Taxonomy" id="1009370"/>
    <lineage>
        <taxon>Bacteria</taxon>
        <taxon>Bacillati</taxon>
        <taxon>Bacillota</taxon>
        <taxon>Negativicutes</taxon>
        <taxon>Acetonemataceae</taxon>
        <taxon>Acetonema</taxon>
    </lineage>
</organism>
<dbReference type="Gene3D" id="3.60.21.10">
    <property type="match status" value="1"/>
</dbReference>
<dbReference type="PANTHER" id="PTHR30337">
    <property type="entry name" value="COMPONENT OF ATP-DEPENDENT DSDNA EXONUCLEASE"/>
    <property type="match status" value="1"/>
</dbReference>
<keyword evidence="1" id="KW-0540">Nuclease</keyword>
<dbReference type="OrthoDB" id="9773856at2"/>
<comment type="function">
    <text evidence="1">SbcCD cleaves DNA hairpin structures. These structures can inhibit DNA replication and are intermediates in certain DNA recombination reactions. The complex acts as a 3'-&gt;5' double strand exonuclease that can open hairpins. It also has a 5' single-strand endonuclease activity.</text>
</comment>
<proteinExistence type="inferred from homology"/>
<gene>
    <name evidence="1" type="primary">sbcD</name>
    <name evidence="2" type="ORF">ALO_12816</name>
</gene>
<keyword evidence="1" id="KW-0233">DNA recombination</keyword>
<dbReference type="InterPro" id="IPR004593">
    <property type="entry name" value="SbcD"/>
</dbReference>
<keyword evidence="1" id="KW-0378">Hydrolase</keyword>
<dbReference type="InterPro" id="IPR050535">
    <property type="entry name" value="DNA_Repair-Maintenance_Comp"/>
</dbReference>
<dbReference type="EMBL" id="AFGF01000107">
    <property type="protein sequence ID" value="EGO63591.1"/>
    <property type="molecule type" value="Genomic_DNA"/>
</dbReference>
<dbReference type="NCBIfam" id="TIGR00619">
    <property type="entry name" value="sbcd"/>
    <property type="match status" value="1"/>
</dbReference>
<name>F7NKF0_9FIRM</name>
<evidence type="ECO:0000313" key="2">
    <source>
        <dbReference type="EMBL" id="EGO63591.1"/>
    </source>
</evidence>
<keyword evidence="1" id="KW-0255">Endonuclease</keyword>
<keyword evidence="3" id="KW-1185">Reference proteome</keyword>
<protein>
    <recommendedName>
        <fullName evidence="1">Nuclease SbcCD subunit D</fullName>
    </recommendedName>
</protein>
<dbReference type="RefSeq" id="WP_004096276.1">
    <property type="nucleotide sequence ID" value="NZ_AFGF01000107.1"/>
</dbReference>
<reference evidence="2 3" key="1">
    <citation type="journal article" date="2011" name="EMBO J.">
        <title>Structural diversity of bacterial flagellar motors.</title>
        <authorList>
            <person name="Chen S."/>
            <person name="Beeby M."/>
            <person name="Murphy G.E."/>
            <person name="Leadbetter J.R."/>
            <person name="Hendrixson D.R."/>
            <person name="Briegel A."/>
            <person name="Li Z."/>
            <person name="Shi J."/>
            <person name="Tocheva E.I."/>
            <person name="Muller A."/>
            <person name="Dobro M.J."/>
            <person name="Jensen G.J."/>
        </authorList>
    </citation>
    <scope>NUCLEOTIDE SEQUENCE [LARGE SCALE GENOMIC DNA]</scope>
    <source>
        <strain evidence="2 3">DSM 6540</strain>
    </source>
</reference>
<dbReference type="eggNOG" id="COG0420">
    <property type="taxonomic scope" value="Bacteria"/>
</dbReference>
<dbReference type="InterPro" id="IPR029052">
    <property type="entry name" value="Metallo-depent_PP-like"/>
</dbReference>
<comment type="caution">
    <text evidence="2">The sequence shown here is derived from an EMBL/GenBank/DDBJ whole genome shotgun (WGS) entry which is preliminary data.</text>
</comment>
<evidence type="ECO:0000256" key="1">
    <source>
        <dbReference type="RuleBase" id="RU363069"/>
    </source>
</evidence>
<dbReference type="SUPFAM" id="SSF56300">
    <property type="entry name" value="Metallo-dependent phosphatases"/>
    <property type="match status" value="1"/>
</dbReference>
<evidence type="ECO:0000313" key="3">
    <source>
        <dbReference type="Proteomes" id="UP000003240"/>
    </source>
</evidence>
<comment type="similarity">
    <text evidence="1">Belongs to the SbcD family.</text>
</comment>
<sequence>MRIVKMAHVADAHWGLNYPGPNPSSRFEDISRTMDWVADKIIAERCQYVLFSGDAFKDSNVMINRASVEIKAFVTWIRKLTAHGIKVVIISGTPSHDSVAAYEIIKEMDLKNTYIYTHPGIIDFSDFEVVCFPGLNRSSILTQEEYRGLQPHEVHQEMTSKIAIALKGLRAQCSCSETPVVLMSHMTYAQADTGFSDLLMQHEPVLTDESVSEFDLVALGHIHRPQQVRNVFYSGSPERLSFNDESVKAGFYVHQLEDKKVQSRFIETPARKFVTLDLTEKEISDFVEYDAMADWVQDTAEKVADSVVRVRYSCSEDLNKRFNKKAMERVLVSVGAHFIHAIEGEIQRTDRQRSEEVTESLTPVMAMAVWAQQQSISPEEISELSGMTETLLAGGMEV</sequence>
<dbReference type="STRING" id="1009370.ALO_12816"/>
<keyword evidence="1" id="KW-0269">Exonuclease</keyword>
<dbReference type="GO" id="GO:0006310">
    <property type="term" value="P:DNA recombination"/>
    <property type="evidence" value="ECO:0007669"/>
    <property type="project" value="UniProtKB-KW"/>
</dbReference>
<comment type="subunit">
    <text evidence="1">Heterodimer of SbcC and SbcD.</text>
</comment>
<dbReference type="GO" id="GO:0004519">
    <property type="term" value="F:endonuclease activity"/>
    <property type="evidence" value="ECO:0007669"/>
    <property type="project" value="UniProtKB-KW"/>
</dbReference>
<keyword evidence="1" id="KW-0235">DNA replication</keyword>
<accession>F7NKF0</accession>
<dbReference type="Proteomes" id="UP000003240">
    <property type="component" value="Unassembled WGS sequence"/>
</dbReference>
<dbReference type="AlphaFoldDB" id="F7NKF0"/>
<dbReference type="GO" id="GO:0008408">
    <property type="term" value="F:3'-5' exonuclease activity"/>
    <property type="evidence" value="ECO:0007669"/>
    <property type="project" value="InterPro"/>
</dbReference>
<dbReference type="GO" id="GO:0006260">
    <property type="term" value="P:DNA replication"/>
    <property type="evidence" value="ECO:0007669"/>
    <property type="project" value="UniProtKB-KW"/>
</dbReference>